<accession>A0ABY6KI94</accession>
<protein>
    <submittedName>
        <fullName evidence="2">PARS2</fullName>
    </submittedName>
</protein>
<dbReference type="PANTHER" id="PTHR42753">
    <property type="entry name" value="MITOCHONDRIAL RIBOSOME PROTEIN L39/PROLYL-TRNA LIGASE FAMILY MEMBER"/>
    <property type="match status" value="1"/>
</dbReference>
<dbReference type="InterPro" id="IPR004154">
    <property type="entry name" value="Anticodon-bd"/>
</dbReference>
<evidence type="ECO:0000313" key="2">
    <source>
        <dbReference type="EMBL" id="UYV67325.1"/>
    </source>
</evidence>
<feature type="domain" description="Anticodon-binding" evidence="1">
    <location>
        <begin position="51"/>
        <end position="126"/>
    </location>
</feature>
<gene>
    <name evidence="2" type="ORF">LAZ67_5000245</name>
</gene>
<dbReference type="SUPFAM" id="SSF55681">
    <property type="entry name" value="Class II aaRS and biotin synthetases"/>
    <property type="match status" value="1"/>
</dbReference>
<dbReference type="SUPFAM" id="SSF52954">
    <property type="entry name" value="Class II aaRS ABD-related"/>
    <property type="match status" value="1"/>
</dbReference>
<dbReference type="Gene3D" id="3.40.50.800">
    <property type="entry name" value="Anticodon-binding domain"/>
    <property type="match status" value="1"/>
</dbReference>
<dbReference type="InterPro" id="IPR036621">
    <property type="entry name" value="Anticodon-bd_dom_sf"/>
</dbReference>
<proteinExistence type="predicted"/>
<dbReference type="Pfam" id="PF03129">
    <property type="entry name" value="HGTP_anticodon"/>
    <property type="match status" value="1"/>
</dbReference>
<dbReference type="PANTHER" id="PTHR42753:SF10">
    <property type="entry name" value="PROLINE--TRNA LIGASE, MITOCHONDRIAL-RELATED"/>
    <property type="match status" value="1"/>
</dbReference>
<dbReference type="InterPro" id="IPR050062">
    <property type="entry name" value="Pro-tRNA_synthetase"/>
</dbReference>
<dbReference type="InterPro" id="IPR045864">
    <property type="entry name" value="aa-tRNA-synth_II/BPL/LPL"/>
</dbReference>
<evidence type="ECO:0000313" key="3">
    <source>
        <dbReference type="Proteomes" id="UP001235939"/>
    </source>
</evidence>
<evidence type="ECO:0000259" key="1">
    <source>
        <dbReference type="Pfam" id="PF03129"/>
    </source>
</evidence>
<keyword evidence="3" id="KW-1185">Reference proteome</keyword>
<organism evidence="2 3">
    <name type="scientific">Cordylochernes scorpioides</name>
    <dbReference type="NCBI Taxonomy" id="51811"/>
    <lineage>
        <taxon>Eukaryota</taxon>
        <taxon>Metazoa</taxon>
        <taxon>Ecdysozoa</taxon>
        <taxon>Arthropoda</taxon>
        <taxon>Chelicerata</taxon>
        <taxon>Arachnida</taxon>
        <taxon>Pseudoscorpiones</taxon>
        <taxon>Cheliferoidea</taxon>
        <taxon>Chernetidae</taxon>
        <taxon>Cordylochernes</taxon>
    </lineage>
</organism>
<name>A0ABY6KI94_9ARAC</name>
<dbReference type="Proteomes" id="UP001235939">
    <property type="component" value="Chromosome 05"/>
</dbReference>
<sequence>MVGRSRRLLLLPLQMGCYGLGPTRLMAASVEALSTEDNIRWPRAIAPLVAAVIPPKEGSKEQGVTQLAMDLADQLASSITPHVALDDRTRSTIGYRLNSLRNIGVPFAIIVAKKALEPMPRFEVVDIYKDQTHFLNHTDTLQFFQSLSNIR</sequence>
<dbReference type="EMBL" id="CP092867">
    <property type="protein sequence ID" value="UYV67325.1"/>
    <property type="molecule type" value="Genomic_DNA"/>
</dbReference>
<reference evidence="2 3" key="1">
    <citation type="submission" date="2022-01" db="EMBL/GenBank/DDBJ databases">
        <title>A chromosomal length assembly of Cordylochernes scorpioides.</title>
        <authorList>
            <person name="Zeh D."/>
            <person name="Zeh J."/>
        </authorList>
    </citation>
    <scope>NUCLEOTIDE SEQUENCE [LARGE SCALE GENOMIC DNA]</scope>
    <source>
        <strain evidence="2">IN4F17</strain>
        <tissue evidence="2">Whole Body</tissue>
    </source>
</reference>